<keyword evidence="2" id="KW-1185">Reference proteome</keyword>
<accession>A0A319EWN7</accession>
<evidence type="ECO:0008006" key="3">
    <source>
        <dbReference type="Google" id="ProtNLM"/>
    </source>
</evidence>
<evidence type="ECO:0000313" key="2">
    <source>
        <dbReference type="Proteomes" id="UP000247810"/>
    </source>
</evidence>
<protein>
    <recommendedName>
        <fullName evidence="3">F-box domain-containing protein</fullName>
    </recommendedName>
</protein>
<dbReference type="OrthoDB" id="4411012at2759"/>
<sequence length="227" mass="26420">MKLFSIPYDIWLDIKDFLVLSDIENILDTGRGLWQQIFKDPSWIDTAVKSGQSSPVLIGYNLSSFRSRKSSKCLYLSLVVNDISGNLRDTSQIFFSTLQNGWRYNKEKFEVYFSSGITLNIHDIINGDETIKLPLERVFTNTKKGIYTEYCYYKDLSIRELQPSNIIKWDPFYKTVPRATLGWWNGPSSKGRDIRMGCKLTLLDGDTETVYIILPTRWKRKLWAKIT</sequence>
<evidence type="ECO:0000313" key="1">
    <source>
        <dbReference type="EMBL" id="PYH96022.1"/>
    </source>
</evidence>
<organism evidence="1 2">
    <name type="scientific">Aspergillus ellipticus CBS 707.79</name>
    <dbReference type="NCBI Taxonomy" id="1448320"/>
    <lineage>
        <taxon>Eukaryota</taxon>
        <taxon>Fungi</taxon>
        <taxon>Dikarya</taxon>
        <taxon>Ascomycota</taxon>
        <taxon>Pezizomycotina</taxon>
        <taxon>Eurotiomycetes</taxon>
        <taxon>Eurotiomycetidae</taxon>
        <taxon>Eurotiales</taxon>
        <taxon>Aspergillaceae</taxon>
        <taxon>Aspergillus</taxon>
        <taxon>Aspergillus subgen. Circumdati</taxon>
    </lineage>
</organism>
<reference evidence="1 2" key="1">
    <citation type="submission" date="2018-02" db="EMBL/GenBank/DDBJ databases">
        <title>The genomes of Aspergillus section Nigri reveals drivers in fungal speciation.</title>
        <authorList>
            <consortium name="DOE Joint Genome Institute"/>
            <person name="Vesth T.C."/>
            <person name="Nybo J."/>
            <person name="Theobald S."/>
            <person name="Brandl J."/>
            <person name="Frisvad J.C."/>
            <person name="Nielsen K.F."/>
            <person name="Lyhne E.K."/>
            <person name="Kogle M.E."/>
            <person name="Kuo A."/>
            <person name="Riley R."/>
            <person name="Clum A."/>
            <person name="Nolan M."/>
            <person name="Lipzen A."/>
            <person name="Salamov A."/>
            <person name="Henrissat B."/>
            <person name="Wiebenga A."/>
            <person name="De vries R.P."/>
            <person name="Grigoriev I.V."/>
            <person name="Mortensen U.H."/>
            <person name="Andersen M.R."/>
            <person name="Baker S.E."/>
        </authorList>
    </citation>
    <scope>NUCLEOTIDE SEQUENCE [LARGE SCALE GENOMIC DNA]</scope>
    <source>
        <strain evidence="1 2">CBS 707.79</strain>
    </source>
</reference>
<dbReference type="VEuPathDB" id="FungiDB:BO71DRAFT_321864"/>
<dbReference type="AlphaFoldDB" id="A0A319EWN7"/>
<dbReference type="Proteomes" id="UP000247810">
    <property type="component" value="Unassembled WGS sequence"/>
</dbReference>
<name>A0A319EWN7_9EURO</name>
<dbReference type="EMBL" id="KZ825844">
    <property type="protein sequence ID" value="PYH96022.1"/>
    <property type="molecule type" value="Genomic_DNA"/>
</dbReference>
<gene>
    <name evidence="1" type="ORF">BO71DRAFT_321864</name>
</gene>
<proteinExistence type="predicted"/>